<evidence type="ECO:0000256" key="3">
    <source>
        <dbReference type="SAM" id="SignalP"/>
    </source>
</evidence>
<evidence type="ECO:0008006" key="6">
    <source>
        <dbReference type="Google" id="ProtNLM"/>
    </source>
</evidence>
<protein>
    <recommendedName>
        <fullName evidence="6">ABC transporter substrate-binding protein</fullName>
    </recommendedName>
</protein>
<evidence type="ECO:0000313" key="4">
    <source>
        <dbReference type="EMBL" id="MFC4601608.1"/>
    </source>
</evidence>
<dbReference type="EMBL" id="JBHSEP010000028">
    <property type="protein sequence ID" value="MFC4601608.1"/>
    <property type="molecule type" value="Genomic_DNA"/>
</dbReference>
<name>A0ABV9FI03_9BACL</name>
<dbReference type="InterPro" id="IPR050490">
    <property type="entry name" value="Bact_solute-bd_prot1"/>
</dbReference>
<feature type="region of interest" description="Disordered" evidence="2">
    <location>
        <begin position="27"/>
        <end position="51"/>
    </location>
</feature>
<reference evidence="5" key="1">
    <citation type="journal article" date="2019" name="Int. J. Syst. Evol. Microbiol.">
        <title>The Global Catalogue of Microorganisms (GCM) 10K type strain sequencing project: providing services to taxonomists for standard genome sequencing and annotation.</title>
        <authorList>
            <consortium name="The Broad Institute Genomics Platform"/>
            <consortium name="The Broad Institute Genome Sequencing Center for Infectious Disease"/>
            <person name="Wu L."/>
            <person name="Ma J."/>
        </authorList>
    </citation>
    <scope>NUCLEOTIDE SEQUENCE [LARGE SCALE GENOMIC DNA]</scope>
    <source>
        <strain evidence="5">CCUG 49571</strain>
    </source>
</reference>
<dbReference type="PROSITE" id="PS51257">
    <property type="entry name" value="PROKAR_LIPOPROTEIN"/>
    <property type="match status" value="1"/>
</dbReference>
<dbReference type="PANTHER" id="PTHR43649">
    <property type="entry name" value="ARABINOSE-BINDING PROTEIN-RELATED"/>
    <property type="match status" value="1"/>
</dbReference>
<dbReference type="SUPFAM" id="SSF53850">
    <property type="entry name" value="Periplasmic binding protein-like II"/>
    <property type="match status" value="1"/>
</dbReference>
<keyword evidence="5" id="KW-1185">Reference proteome</keyword>
<organism evidence="4 5">
    <name type="scientific">Cohnella hongkongensis</name>
    <dbReference type="NCBI Taxonomy" id="178337"/>
    <lineage>
        <taxon>Bacteria</taxon>
        <taxon>Bacillati</taxon>
        <taxon>Bacillota</taxon>
        <taxon>Bacilli</taxon>
        <taxon>Bacillales</taxon>
        <taxon>Paenibacillaceae</taxon>
        <taxon>Cohnella</taxon>
    </lineage>
</organism>
<evidence type="ECO:0000256" key="2">
    <source>
        <dbReference type="SAM" id="MobiDB-lite"/>
    </source>
</evidence>
<dbReference type="PANTHER" id="PTHR43649:SF33">
    <property type="entry name" value="POLYGALACTURONAN_RHAMNOGALACTURONAN-BINDING PROTEIN YTCQ"/>
    <property type="match status" value="1"/>
</dbReference>
<keyword evidence="1 3" id="KW-0732">Signal</keyword>
<dbReference type="Proteomes" id="UP001596028">
    <property type="component" value="Unassembled WGS sequence"/>
</dbReference>
<feature type="signal peptide" evidence="3">
    <location>
        <begin position="1"/>
        <end position="19"/>
    </location>
</feature>
<dbReference type="RefSeq" id="WP_378101875.1">
    <property type="nucleotide sequence ID" value="NZ_JBHSEP010000028.1"/>
</dbReference>
<comment type="caution">
    <text evidence="4">The sequence shown here is derived from an EMBL/GenBank/DDBJ whole genome shotgun (WGS) entry which is preliminary data.</text>
</comment>
<accession>A0ABV9FI03</accession>
<sequence length="596" mass="65682">MKSFKMGFAGLAAALFLSAALSGCSGNGGGKTGSAEPSPTQGHASNGSGTESEPLLEITILDALNAAVKPGADNPNDIVTPEVEKKFNIKITEITPSGGKMPAELINMMVAAGNVPDVVWTDNPNIGNFYAKDAFADLTEYKDLLVNMKKWYSDVAWKMLEVDGRLIALPSGGDPNMDNPELASQLSSDLLYRPMNNFAIQVREDVLRKAGYTFKSVHDLQQELDSAPRRVAAEDVQIEPPIETFEDFEALLYKIKDLNLTANGKPVYPLYVPGEYGPHILSVIYAPTSGFWYDKAADKASAFLENPYVKDFYKVMNKWIKDGIIDKDFMIDKADQMQTKIAGGNAAVIITTSDINAARTAVKRANPEDDFRPIPWPASKSGKTAYVDPSYPAGSANIMINKDFEDIPRLLKYLDWFYSDEAMELGTWGPESAGLWEVKDGKKVFKDDALWEAIRTGTTTADGKGASYYGLLDYFAPVEWTSKAFAYAPTPPYNLKNYRLSYPVKLNAYSDMQNFISSKMLARDGSMLPAKGEVASTLGGYYWSSTVKKLPLAMMAKTDAEFDKEWQAIVDDMKSNGRYDEAMQGMLQEFRAINGK</sequence>
<feature type="compositionally biased region" description="Polar residues" evidence="2">
    <location>
        <begin position="37"/>
        <end position="51"/>
    </location>
</feature>
<feature type="chain" id="PRO_5045888567" description="ABC transporter substrate-binding protein" evidence="3">
    <location>
        <begin position="20"/>
        <end position="596"/>
    </location>
</feature>
<gene>
    <name evidence="4" type="ORF">ACFO3S_25450</name>
</gene>
<evidence type="ECO:0000313" key="5">
    <source>
        <dbReference type="Proteomes" id="UP001596028"/>
    </source>
</evidence>
<dbReference type="Gene3D" id="3.40.190.10">
    <property type="entry name" value="Periplasmic binding protein-like II"/>
    <property type="match status" value="2"/>
</dbReference>
<evidence type="ECO:0000256" key="1">
    <source>
        <dbReference type="ARBA" id="ARBA00022729"/>
    </source>
</evidence>
<proteinExistence type="predicted"/>